<dbReference type="Proteomes" id="UP000235786">
    <property type="component" value="Unassembled WGS sequence"/>
</dbReference>
<sequence length="553" mass="63190">MDALVQPDHNSEKISLLPANSLIEKYSNDHRTLLKITEKALCTCLEEHQPICPPYRLGSNEFLPTRLIDLGNLECLRLIVTADTAIQDRRYVPLSHRWGTPESAEREAMTTTSANLARRLDGFGLSTLPARYIEAILICRTMGVRYIWIDSLCIIQGSSEDWHSQCAQMGEVYENGVFTIASNLSDDGQQWLPPDPLPWALKLWKGGPHKAWLLELITNSPLASRGWCLQERHLSPRILHVYHKQVWVWECNFRVRGTNSSGLVYSSDVTDDTLSWRKQTLTRSTSFSRDQLFDCWHKLVADYTKRRLTNQSDRLPAISGIVRRLQPLLSCAYHAGTWESDIFGLLWYSGTVLTTSDQIGMTGSPHAFLVESLIKDPSDAPTWTWAASKKPVRFMGHRISGDERGLLEPAVEEEEHRWKISRSNFTYFAGISYHSTTSDQKNHNSSSMTLIAPEWPSDDDFPRWFSLDNFLVPESGYNQHRDLSNTYELKQNPRDEATQLHFVVLGTTEYLYAHGIILAPSRLYTGAFVRLGIWSERRLSLPNLDVKFEFTIV</sequence>
<dbReference type="AlphaFoldDB" id="A0A2J6R1B1"/>
<evidence type="ECO:0000313" key="3">
    <source>
        <dbReference type="Proteomes" id="UP000235786"/>
    </source>
</evidence>
<accession>A0A2J6R1B1</accession>
<dbReference type="Pfam" id="PF06985">
    <property type="entry name" value="HET"/>
    <property type="match status" value="1"/>
</dbReference>
<proteinExistence type="predicted"/>
<evidence type="ECO:0000313" key="2">
    <source>
        <dbReference type="EMBL" id="PMD32312.1"/>
    </source>
</evidence>
<dbReference type="OrthoDB" id="3550169at2759"/>
<name>A0A2J6R1B1_HYAVF</name>
<feature type="domain" description="Heterokaryon incompatibility" evidence="1">
    <location>
        <begin position="91"/>
        <end position="231"/>
    </location>
</feature>
<dbReference type="PANTHER" id="PTHR33112:SF16">
    <property type="entry name" value="HETEROKARYON INCOMPATIBILITY DOMAIN-CONTAINING PROTEIN"/>
    <property type="match status" value="1"/>
</dbReference>
<keyword evidence="3" id="KW-1185">Reference proteome</keyword>
<dbReference type="EMBL" id="KZ613959">
    <property type="protein sequence ID" value="PMD32312.1"/>
    <property type="molecule type" value="Genomic_DNA"/>
</dbReference>
<organism evidence="2 3">
    <name type="scientific">Hyaloscypha variabilis (strain UAMH 11265 / GT02V1 / F)</name>
    <name type="common">Meliniomyces variabilis</name>
    <dbReference type="NCBI Taxonomy" id="1149755"/>
    <lineage>
        <taxon>Eukaryota</taxon>
        <taxon>Fungi</taxon>
        <taxon>Dikarya</taxon>
        <taxon>Ascomycota</taxon>
        <taxon>Pezizomycotina</taxon>
        <taxon>Leotiomycetes</taxon>
        <taxon>Helotiales</taxon>
        <taxon>Hyaloscyphaceae</taxon>
        <taxon>Hyaloscypha</taxon>
        <taxon>Hyaloscypha variabilis</taxon>
    </lineage>
</organism>
<dbReference type="InterPro" id="IPR010730">
    <property type="entry name" value="HET"/>
</dbReference>
<protein>
    <submittedName>
        <fullName evidence="2">HET-domain-containing protein</fullName>
    </submittedName>
</protein>
<dbReference type="PANTHER" id="PTHR33112">
    <property type="entry name" value="DOMAIN PROTEIN, PUTATIVE-RELATED"/>
    <property type="match status" value="1"/>
</dbReference>
<evidence type="ECO:0000259" key="1">
    <source>
        <dbReference type="Pfam" id="PF06985"/>
    </source>
</evidence>
<reference evidence="2 3" key="1">
    <citation type="submission" date="2016-04" db="EMBL/GenBank/DDBJ databases">
        <title>A degradative enzymes factory behind the ericoid mycorrhizal symbiosis.</title>
        <authorList>
            <consortium name="DOE Joint Genome Institute"/>
            <person name="Martino E."/>
            <person name="Morin E."/>
            <person name="Grelet G."/>
            <person name="Kuo A."/>
            <person name="Kohler A."/>
            <person name="Daghino S."/>
            <person name="Barry K."/>
            <person name="Choi C."/>
            <person name="Cichocki N."/>
            <person name="Clum A."/>
            <person name="Copeland A."/>
            <person name="Hainaut M."/>
            <person name="Haridas S."/>
            <person name="Labutti K."/>
            <person name="Lindquist E."/>
            <person name="Lipzen A."/>
            <person name="Khouja H.-R."/>
            <person name="Murat C."/>
            <person name="Ohm R."/>
            <person name="Olson A."/>
            <person name="Spatafora J."/>
            <person name="Veneault-Fourrey C."/>
            <person name="Henrissat B."/>
            <person name="Grigoriev I."/>
            <person name="Martin F."/>
            <person name="Perotto S."/>
        </authorList>
    </citation>
    <scope>NUCLEOTIDE SEQUENCE [LARGE SCALE GENOMIC DNA]</scope>
    <source>
        <strain evidence="2 3">F</strain>
    </source>
</reference>
<dbReference type="STRING" id="1149755.A0A2J6R1B1"/>
<gene>
    <name evidence="2" type="ORF">L207DRAFT_640126</name>
</gene>